<evidence type="ECO:0000256" key="2">
    <source>
        <dbReference type="ARBA" id="ARBA00023125"/>
    </source>
</evidence>
<keyword evidence="3" id="KW-0804">Transcription</keyword>
<dbReference type="Pfam" id="PF00072">
    <property type="entry name" value="Response_reg"/>
    <property type="match status" value="1"/>
</dbReference>
<dbReference type="InterPro" id="IPR036388">
    <property type="entry name" value="WH-like_DNA-bd_sf"/>
</dbReference>
<dbReference type="RefSeq" id="WP_307404696.1">
    <property type="nucleotide sequence ID" value="NZ_JAUSUR010000001.1"/>
</dbReference>
<keyword evidence="9" id="KW-1185">Reference proteome</keyword>
<dbReference type="InterPro" id="IPR001789">
    <property type="entry name" value="Sig_transdc_resp-reg_receiver"/>
</dbReference>
<comment type="caution">
    <text evidence="8">The sequence shown here is derived from an EMBL/GenBank/DDBJ whole genome shotgun (WGS) entry which is preliminary data.</text>
</comment>
<evidence type="ECO:0000259" key="6">
    <source>
        <dbReference type="PROSITE" id="PS50110"/>
    </source>
</evidence>
<evidence type="ECO:0000256" key="1">
    <source>
        <dbReference type="ARBA" id="ARBA00023015"/>
    </source>
</evidence>
<dbReference type="SUPFAM" id="SSF52172">
    <property type="entry name" value="CheY-like"/>
    <property type="match status" value="1"/>
</dbReference>
<evidence type="ECO:0000256" key="3">
    <source>
        <dbReference type="ARBA" id="ARBA00023163"/>
    </source>
</evidence>
<dbReference type="InterPro" id="IPR039420">
    <property type="entry name" value="WalR-like"/>
</dbReference>
<evidence type="ECO:0000256" key="4">
    <source>
        <dbReference type="PROSITE-ProRule" id="PRU00169"/>
    </source>
</evidence>
<dbReference type="SMART" id="SM00862">
    <property type="entry name" value="Trans_reg_C"/>
    <property type="match status" value="1"/>
</dbReference>
<dbReference type="Proteomes" id="UP001230220">
    <property type="component" value="Unassembled WGS sequence"/>
</dbReference>
<keyword evidence="2 5" id="KW-0238">DNA-binding</keyword>
<feature type="modified residue" description="4-aspartylphosphate" evidence="4">
    <location>
        <position position="53"/>
    </location>
</feature>
<keyword evidence="4" id="KW-0597">Phosphoprotein</keyword>
<feature type="domain" description="Response regulatory" evidence="6">
    <location>
        <begin position="4"/>
        <end position="117"/>
    </location>
</feature>
<feature type="domain" description="OmpR/PhoB-type" evidence="7">
    <location>
        <begin position="134"/>
        <end position="232"/>
    </location>
</feature>
<dbReference type="CDD" id="cd17574">
    <property type="entry name" value="REC_OmpR"/>
    <property type="match status" value="1"/>
</dbReference>
<keyword evidence="1" id="KW-0805">Transcription regulation</keyword>
<sequence>MSDRVLIVEDEKEIANAIEIYLKNQGYTVFKALNGKEGLDIIEKETIDLALVDVMMPIMDGITMIMKVRETYDFPIIVLSAKSEDIDKITGLNIGADDYVTKPFVPMELLARVAAQLRRYKRFMELASKKEEVFSGYQVGGLELNLDTKELYVDGELVRLTPIEFQIMELLMKHPGKVFSTDMIYELVWKEDAINSETVMVHVRNLREKIEINPKQPKYLKVVWGIGYKIENIK</sequence>
<dbReference type="InterPro" id="IPR016032">
    <property type="entry name" value="Sig_transdc_resp-reg_C-effctor"/>
</dbReference>
<protein>
    <submittedName>
        <fullName evidence="8">DNA-binding response OmpR family regulator</fullName>
    </submittedName>
</protein>
<dbReference type="CDD" id="cd00383">
    <property type="entry name" value="trans_reg_C"/>
    <property type="match status" value="1"/>
</dbReference>
<feature type="DNA-binding region" description="OmpR/PhoB-type" evidence="5">
    <location>
        <begin position="134"/>
        <end position="232"/>
    </location>
</feature>
<evidence type="ECO:0000313" key="9">
    <source>
        <dbReference type="Proteomes" id="UP001230220"/>
    </source>
</evidence>
<dbReference type="Pfam" id="PF00486">
    <property type="entry name" value="Trans_reg_C"/>
    <property type="match status" value="1"/>
</dbReference>
<dbReference type="SMART" id="SM00448">
    <property type="entry name" value="REC"/>
    <property type="match status" value="1"/>
</dbReference>
<dbReference type="EMBL" id="JAUSUR010000001">
    <property type="protein sequence ID" value="MDQ0359521.1"/>
    <property type="molecule type" value="Genomic_DNA"/>
</dbReference>
<dbReference type="PANTHER" id="PTHR48111">
    <property type="entry name" value="REGULATOR OF RPOS"/>
    <property type="match status" value="1"/>
</dbReference>
<evidence type="ECO:0000259" key="7">
    <source>
        <dbReference type="PROSITE" id="PS51755"/>
    </source>
</evidence>
<organism evidence="8 9">
    <name type="scientific">Breznakia pachnodae</name>
    <dbReference type="NCBI Taxonomy" id="265178"/>
    <lineage>
        <taxon>Bacteria</taxon>
        <taxon>Bacillati</taxon>
        <taxon>Bacillota</taxon>
        <taxon>Erysipelotrichia</taxon>
        <taxon>Erysipelotrichales</taxon>
        <taxon>Erysipelotrichaceae</taxon>
        <taxon>Breznakia</taxon>
    </lineage>
</organism>
<dbReference type="InterPro" id="IPR001867">
    <property type="entry name" value="OmpR/PhoB-type_DNA-bd"/>
</dbReference>
<name>A0ABU0DY06_9FIRM</name>
<evidence type="ECO:0000256" key="5">
    <source>
        <dbReference type="PROSITE-ProRule" id="PRU01091"/>
    </source>
</evidence>
<accession>A0ABU0DY06</accession>
<gene>
    <name evidence="8" type="ORF">J2S15_000252</name>
</gene>
<reference evidence="8 9" key="1">
    <citation type="submission" date="2023-07" db="EMBL/GenBank/DDBJ databases">
        <title>Genomic Encyclopedia of Type Strains, Phase IV (KMG-IV): sequencing the most valuable type-strain genomes for metagenomic binning, comparative biology and taxonomic classification.</title>
        <authorList>
            <person name="Goeker M."/>
        </authorList>
    </citation>
    <scope>NUCLEOTIDE SEQUENCE [LARGE SCALE GENOMIC DNA]</scope>
    <source>
        <strain evidence="8 9">DSM 16784</strain>
    </source>
</reference>
<dbReference type="Gene3D" id="6.10.250.690">
    <property type="match status" value="1"/>
</dbReference>
<dbReference type="InterPro" id="IPR011006">
    <property type="entry name" value="CheY-like_superfamily"/>
</dbReference>
<dbReference type="SUPFAM" id="SSF46894">
    <property type="entry name" value="C-terminal effector domain of the bipartite response regulators"/>
    <property type="match status" value="1"/>
</dbReference>
<dbReference type="GO" id="GO:0003677">
    <property type="term" value="F:DNA binding"/>
    <property type="evidence" value="ECO:0007669"/>
    <property type="project" value="UniProtKB-KW"/>
</dbReference>
<dbReference type="Gene3D" id="3.40.50.2300">
    <property type="match status" value="1"/>
</dbReference>
<dbReference type="PROSITE" id="PS50110">
    <property type="entry name" value="RESPONSE_REGULATORY"/>
    <property type="match status" value="1"/>
</dbReference>
<proteinExistence type="predicted"/>
<dbReference type="Gene3D" id="1.10.10.10">
    <property type="entry name" value="Winged helix-like DNA-binding domain superfamily/Winged helix DNA-binding domain"/>
    <property type="match status" value="1"/>
</dbReference>
<dbReference type="PROSITE" id="PS51755">
    <property type="entry name" value="OMPR_PHOB"/>
    <property type="match status" value="1"/>
</dbReference>
<evidence type="ECO:0000313" key="8">
    <source>
        <dbReference type="EMBL" id="MDQ0359521.1"/>
    </source>
</evidence>
<dbReference type="PANTHER" id="PTHR48111:SF2">
    <property type="entry name" value="RESPONSE REGULATOR SAER"/>
    <property type="match status" value="1"/>
</dbReference>